<reference evidence="2" key="1">
    <citation type="submission" date="2020-06" db="EMBL/GenBank/DDBJ databases">
        <authorList>
            <consortium name="Plant Systems Biology data submission"/>
        </authorList>
    </citation>
    <scope>NUCLEOTIDE SEQUENCE</scope>
    <source>
        <strain evidence="2">D6</strain>
    </source>
</reference>
<name>A0A9N8ENC0_9STRA</name>
<protein>
    <recommendedName>
        <fullName evidence="4">SAP domain-containing protein</fullName>
    </recommendedName>
</protein>
<proteinExistence type="predicted"/>
<evidence type="ECO:0000256" key="1">
    <source>
        <dbReference type="SAM" id="MobiDB-lite"/>
    </source>
</evidence>
<evidence type="ECO:0000313" key="3">
    <source>
        <dbReference type="Proteomes" id="UP001153069"/>
    </source>
</evidence>
<gene>
    <name evidence="2" type="ORF">SEMRO_1420_G271160.2</name>
</gene>
<feature type="compositionally biased region" description="Basic residues" evidence="1">
    <location>
        <begin position="280"/>
        <end position="297"/>
    </location>
</feature>
<sequence>MDVYPRISDMSYRELQRACKDAGLPAIGKTAVLQKHLDDYRKNPRKALKRLAASKEKNKTGFIDWENSAAKEILLKDLEPEGRLYGNSLEAKDVFDDYTERYKYIFCDVPFSQFKAKYNETIKKAEAAQRRARSAQEEAWMKHDSRLYPRQTHNHRGEPIFDVDIEAKETLHYDIKHELHKRMTPKELWQYREVYSKYKLDTFRQRIYQYQKQVKCLNKPEKKPKEKDEFAAKRTPKERNQKDELAAKRTPKERKERDELAAKRTQKEVTSSKMKEGNRQRKQSRSKKRHGGPIHLG</sequence>
<keyword evidence="3" id="KW-1185">Reference proteome</keyword>
<comment type="caution">
    <text evidence="2">The sequence shown here is derived from an EMBL/GenBank/DDBJ whole genome shotgun (WGS) entry which is preliminary data.</text>
</comment>
<accession>A0A9N8ENC0</accession>
<dbReference type="Proteomes" id="UP001153069">
    <property type="component" value="Unassembled WGS sequence"/>
</dbReference>
<feature type="compositionally biased region" description="Basic and acidic residues" evidence="1">
    <location>
        <begin position="219"/>
        <end position="247"/>
    </location>
</feature>
<feature type="compositionally biased region" description="Basic and acidic residues" evidence="1">
    <location>
        <begin position="253"/>
        <end position="267"/>
    </location>
</feature>
<organism evidence="2 3">
    <name type="scientific">Seminavis robusta</name>
    <dbReference type="NCBI Taxonomy" id="568900"/>
    <lineage>
        <taxon>Eukaryota</taxon>
        <taxon>Sar</taxon>
        <taxon>Stramenopiles</taxon>
        <taxon>Ochrophyta</taxon>
        <taxon>Bacillariophyta</taxon>
        <taxon>Bacillariophyceae</taxon>
        <taxon>Bacillariophycidae</taxon>
        <taxon>Naviculales</taxon>
        <taxon>Naviculaceae</taxon>
        <taxon>Seminavis</taxon>
    </lineage>
</organism>
<dbReference type="EMBL" id="CAICTM010001418">
    <property type="protein sequence ID" value="CAB9523470.1"/>
    <property type="molecule type" value="Genomic_DNA"/>
</dbReference>
<feature type="region of interest" description="Disordered" evidence="1">
    <location>
        <begin position="219"/>
        <end position="297"/>
    </location>
</feature>
<evidence type="ECO:0008006" key="4">
    <source>
        <dbReference type="Google" id="ProtNLM"/>
    </source>
</evidence>
<evidence type="ECO:0000313" key="2">
    <source>
        <dbReference type="EMBL" id="CAB9523470.1"/>
    </source>
</evidence>
<dbReference type="AlphaFoldDB" id="A0A9N8ENC0"/>